<dbReference type="InterPro" id="IPR005220">
    <property type="entry name" value="CarO-like"/>
</dbReference>
<proteinExistence type="predicted"/>
<dbReference type="Pfam" id="PF04076">
    <property type="entry name" value="BOF"/>
    <property type="match status" value="1"/>
</dbReference>
<evidence type="ECO:0000313" key="2">
    <source>
        <dbReference type="EMBL" id="NOH72757.1"/>
    </source>
</evidence>
<accession>A0A7Y4EFN6</accession>
<reference evidence="2 3" key="1">
    <citation type="submission" date="2019-09" db="EMBL/GenBank/DDBJ databases">
        <title>Draft genome sequencing and comparative genomics of hatchery-associated Vibrios.</title>
        <authorList>
            <person name="Kehlet-Delgado H."/>
            <person name="Mueller R.S."/>
        </authorList>
    </citation>
    <scope>NUCLEOTIDE SEQUENCE [LARGE SCALE GENOMIC DNA]</scope>
    <source>
        <strain evidence="2 3">99-46-Y</strain>
    </source>
</reference>
<dbReference type="AlphaFoldDB" id="A0A7Y4EFN6"/>
<organism evidence="2 3">
    <name type="scientific">Vibrio pectenicida</name>
    <dbReference type="NCBI Taxonomy" id="62763"/>
    <lineage>
        <taxon>Bacteria</taxon>
        <taxon>Pseudomonadati</taxon>
        <taxon>Pseudomonadota</taxon>
        <taxon>Gammaproteobacteria</taxon>
        <taxon>Vibrionales</taxon>
        <taxon>Vibrionaceae</taxon>
        <taxon>Vibrio</taxon>
    </lineage>
</organism>
<evidence type="ECO:0000256" key="1">
    <source>
        <dbReference type="ARBA" id="ARBA00022729"/>
    </source>
</evidence>
<comment type="caution">
    <text evidence="2">The sequence shown here is derived from an EMBL/GenBank/DDBJ whole genome shotgun (WGS) entry which is preliminary data.</text>
</comment>
<dbReference type="Gene3D" id="2.40.50.200">
    <property type="entry name" value="Bacterial OB-fold"/>
    <property type="match status" value="1"/>
</dbReference>
<dbReference type="RefSeq" id="WP_171361834.1">
    <property type="nucleotide sequence ID" value="NZ_AP024890.1"/>
</dbReference>
<dbReference type="Proteomes" id="UP000565719">
    <property type="component" value="Unassembled WGS sequence"/>
</dbReference>
<dbReference type="PANTHER" id="PTHR36571">
    <property type="entry name" value="PROTEIN YGIW"/>
    <property type="match status" value="1"/>
</dbReference>
<dbReference type="EMBL" id="VTXC01000049">
    <property type="protein sequence ID" value="NOH72757.1"/>
    <property type="molecule type" value="Genomic_DNA"/>
</dbReference>
<name>A0A7Y4EFN6_9VIBR</name>
<keyword evidence="1" id="KW-0732">Signal</keyword>
<dbReference type="PANTHER" id="PTHR36571:SF1">
    <property type="entry name" value="PROTEIN YGIW"/>
    <property type="match status" value="1"/>
</dbReference>
<gene>
    <name evidence="2" type="ORF">F0225_15605</name>
</gene>
<dbReference type="InterPro" id="IPR036700">
    <property type="entry name" value="BOBF_sf"/>
</dbReference>
<sequence length="122" mass="13603">MKQIILAVITTFLFIPVAVIASSERSSEGLQFNGPVNLTTVDSLLDDNSVFTKRNAIIDGYIVRQISINNFIFFDGKRDIKIEISDKVRLSQSIDASTNLRIFGKFEGGNTPEIEVDHIQVL</sequence>
<dbReference type="SUPFAM" id="SSF101756">
    <property type="entry name" value="Hypothetical protein YgiW"/>
    <property type="match status" value="1"/>
</dbReference>
<protein>
    <submittedName>
        <fullName evidence="2">NirD/YgiW/YdeI family stress tolerance protein</fullName>
    </submittedName>
</protein>
<dbReference type="NCBIfam" id="NF033674">
    <property type="entry name" value="stress_OB_fold"/>
    <property type="match status" value="1"/>
</dbReference>
<evidence type="ECO:0000313" key="3">
    <source>
        <dbReference type="Proteomes" id="UP000565719"/>
    </source>
</evidence>